<dbReference type="Proteomes" id="UP001223144">
    <property type="component" value="Unassembled WGS sequence"/>
</dbReference>
<evidence type="ECO:0008006" key="3">
    <source>
        <dbReference type="Google" id="ProtNLM"/>
    </source>
</evidence>
<accession>A0ABT6HW73</accession>
<sequence length="272" mass="27764">MAIPAGVETVTVGTGGVPLTLPDGTPIRGSLRFAAPDLVTVAEDDYALGGAVTVELVGGEFSVVLVATDATGISPTGWTYTVEARLTNAPGWTRYIELPADTPSVVLADVLITDPVSGAHDTLVVEKTRTAVKTADQSVTSSIAVVDDDHLTLTVEANSVYAFDTYLDAEGDTAGDLRMTFTGPAGATGSWTPGGISLGNVNNIGSLKRSRNGLGAEDSVGILPAGTIVTPSGRITTGGTAGALTLRWAQDTPSATPTRLLAGSWLRVTKLA</sequence>
<proteinExistence type="predicted"/>
<dbReference type="RefSeq" id="WP_279931341.1">
    <property type="nucleotide sequence ID" value="NZ_JARWBG010000040.1"/>
</dbReference>
<keyword evidence="2" id="KW-1185">Reference proteome</keyword>
<reference evidence="1 2" key="1">
    <citation type="submission" date="2023-04" db="EMBL/GenBank/DDBJ databases">
        <title>Streptomyces chengmaiensis sp. nov. isolated from the stem of mangrove plant in Hainan.</title>
        <authorList>
            <person name="Huang X."/>
            <person name="Zhou S."/>
            <person name="Chu X."/>
            <person name="Xie Y."/>
            <person name="Lin Y."/>
        </authorList>
    </citation>
    <scope>NUCLEOTIDE SEQUENCE [LARGE SCALE GENOMIC DNA]</scope>
    <source>
        <strain evidence="1 2">HNM0663</strain>
    </source>
</reference>
<evidence type="ECO:0000313" key="2">
    <source>
        <dbReference type="Proteomes" id="UP001223144"/>
    </source>
</evidence>
<comment type="caution">
    <text evidence="1">The sequence shown here is derived from an EMBL/GenBank/DDBJ whole genome shotgun (WGS) entry which is preliminary data.</text>
</comment>
<organism evidence="1 2">
    <name type="scientific">Streptomyces chengmaiensis</name>
    <dbReference type="NCBI Taxonomy" id="3040919"/>
    <lineage>
        <taxon>Bacteria</taxon>
        <taxon>Bacillati</taxon>
        <taxon>Actinomycetota</taxon>
        <taxon>Actinomycetes</taxon>
        <taxon>Kitasatosporales</taxon>
        <taxon>Streptomycetaceae</taxon>
        <taxon>Streptomyces</taxon>
    </lineage>
</organism>
<protein>
    <recommendedName>
        <fullName evidence="3">Minor tail protein</fullName>
    </recommendedName>
</protein>
<dbReference type="EMBL" id="JARWBG010000040">
    <property type="protein sequence ID" value="MDH2392304.1"/>
    <property type="molecule type" value="Genomic_DNA"/>
</dbReference>
<evidence type="ECO:0000313" key="1">
    <source>
        <dbReference type="EMBL" id="MDH2392304.1"/>
    </source>
</evidence>
<gene>
    <name evidence="1" type="ORF">QCN29_26715</name>
</gene>
<name>A0ABT6HW73_9ACTN</name>